<dbReference type="SUPFAM" id="SSF63380">
    <property type="entry name" value="Riboflavin synthase domain-like"/>
    <property type="match status" value="1"/>
</dbReference>
<organism evidence="2 3">
    <name type="scientific">Brachybacterium alimentarium</name>
    <dbReference type="NCBI Taxonomy" id="47845"/>
    <lineage>
        <taxon>Bacteria</taxon>
        <taxon>Bacillati</taxon>
        <taxon>Actinomycetota</taxon>
        <taxon>Actinomycetes</taxon>
        <taxon>Micrococcales</taxon>
        <taxon>Dermabacteraceae</taxon>
        <taxon>Brachybacterium</taxon>
    </lineage>
</organism>
<dbReference type="GO" id="GO:0016491">
    <property type="term" value="F:oxidoreductase activity"/>
    <property type="evidence" value="ECO:0007669"/>
    <property type="project" value="InterPro"/>
</dbReference>
<dbReference type="InterPro" id="IPR017927">
    <property type="entry name" value="FAD-bd_FR_type"/>
</dbReference>
<keyword evidence="3" id="KW-1185">Reference proteome</keyword>
<dbReference type="PROSITE" id="PS51384">
    <property type="entry name" value="FAD_FR"/>
    <property type="match status" value="1"/>
</dbReference>
<feature type="domain" description="FAD-binding FR-type" evidence="1">
    <location>
        <begin position="13"/>
        <end position="147"/>
    </location>
</feature>
<dbReference type="InterPro" id="IPR017938">
    <property type="entry name" value="Riboflavin_synthase-like_b-brl"/>
</dbReference>
<accession>A0A2A3YEE3</accession>
<dbReference type="CDD" id="cd06193">
    <property type="entry name" value="siderophore_interacting"/>
    <property type="match status" value="1"/>
</dbReference>
<dbReference type="PANTHER" id="PTHR30157">
    <property type="entry name" value="FERRIC REDUCTASE, NADPH-DEPENDENT"/>
    <property type="match status" value="1"/>
</dbReference>
<evidence type="ECO:0000313" key="3">
    <source>
        <dbReference type="Proteomes" id="UP000218598"/>
    </source>
</evidence>
<dbReference type="InterPro" id="IPR013113">
    <property type="entry name" value="SIP_FAD-bd"/>
</dbReference>
<dbReference type="RefSeq" id="WP_096197985.1">
    <property type="nucleotide sequence ID" value="NZ_NRGR01000046.1"/>
</dbReference>
<proteinExistence type="predicted"/>
<dbReference type="InterPro" id="IPR039374">
    <property type="entry name" value="SIP_fam"/>
</dbReference>
<dbReference type="InterPro" id="IPR039261">
    <property type="entry name" value="FNR_nucleotide-bd"/>
</dbReference>
<dbReference type="Pfam" id="PF08021">
    <property type="entry name" value="FAD_binding_9"/>
    <property type="match status" value="1"/>
</dbReference>
<sequence>MSVSARTLRLVPVALRELAVGRVVDVTSGMKRITMTGSQLGEFTSPGGDLQPAFTSPGFDDDIRLLFPYPGESEPVLPVIENGRVTFAEGRRPIARAYSVRRYDSESRELDVDFVLHGHGVAADWARRARPGDPIHIAGPGKTQSLPAGCDWFLVAGDDTAIPAIARLLEELPCDARGQVLIDVAEDDHRQELTAPEGIEISWIPRHTGTRHPLLNAIRGVNWHDNERFAWLAGEQAEVQKMRRFLVKERGVPKSDIDFTGYWKRGAAGLVGQ</sequence>
<evidence type="ECO:0000259" key="1">
    <source>
        <dbReference type="PROSITE" id="PS51384"/>
    </source>
</evidence>
<name>A0A2A3YEE3_9MICO</name>
<dbReference type="Pfam" id="PF04954">
    <property type="entry name" value="SIP"/>
    <property type="match status" value="1"/>
</dbReference>
<dbReference type="Proteomes" id="UP000218598">
    <property type="component" value="Unassembled WGS sequence"/>
</dbReference>
<dbReference type="AlphaFoldDB" id="A0A2A3YEE3"/>
<dbReference type="PANTHER" id="PTHR30157:SF0">
    <property type="entry name" value="NADPH-DEPENDENT FERRIC-CHELATE REDUCTASE"/>
    <property type="match status" value="1"/>
</dbReference>
<dbReference type="EMBL" id="NRGR01000046">
    <property type="protein sequence ID" value="PCC37638.1"/>
    <property type="molecule type" value="Genomic_DNA"/>
</dbReference>
<dbReference type="OrthoDB" id="9814826at2"/>
<gene>
    <name evidence="2" type="ORF">CIK66_18255</name>
</gene>
<dbReference type="Gene3D" id="3.40.50.80">
    <property type="entry name" value="Nucleotide-binding domain of ferredoxin-NADP reductase (FNR) module"/>
    <property type="match status" value="1"/>
</dbReference>
<dbReference type="InterPro" id="IPR007037">
    <property type="entry name" value="SIP_rossman_dom"/>
</dbReference>
<dbReference type="Gene3D" id="2.40.30.10">
    <property type="entry name" value="Translation factors"/>
    <property type="match status" value="1"/>
</dbReference>
<reference evidence="2 3" key="1">
    <citation type="journal article" date="2017" name="Elife">
        <title>Extensive horizontal gene transfer in cheese-associated bacteria.</title>
        <authorList>
            <person name="Bonham K.S."/>
            <person name="Wolfe B.E."/>
            <person name="Dutton R.J."/>
        </authorList>
    </citation>
    <scope>NUCLEOTIDE SEQUENCE [LARGE SCALE GENOMIC DNA]</scope>
    <source>
        <strain evidence="2 3">341_9</strain>
    </source>
</reference>
<protein>
    <submittedName>
        <fullName evidence="2">NADPH-dependent ferric siderophore reductase</fullName>
    </submittedName>
</protein>
<evidence type="ECO:0000313" key="2">
    <source>
        <dbReference type="EMBL" id="PCC37638.1"/>
    </source>
</evidence>
<comment type="caution">
    <text evidence="2">The sequence shown here is derived from an EMBL/GenBank/DDBJ whole genome shotgun (WGS) entry which is preliminary data.</text>
</comment>